<evidence type="ECO:0000313" key="2">
    <source>
        <dbReference type="EMBL" id="KAF9150575.1"/>
    </source>
</evidence>
<dbReference type="AlphaFoldDB" id="A0A9P5VAR7"/>
<dbReference type="SMART" id="SM00256">
    <property type="entry name" value="FBOX"/>
    <property type="match status" value="2"/>
</dbReference>
<comment type="caution">
    <text evidence="2">The sequence shown here is derived from an EMBL/GenBank/DDBJ whole genome shotgun (WGS) entry which is preliminary data.</text>
</comment>
<dbReference type="SUPFAM" id="SSF52047">
    <property type="entry name" value="RNI-like"/>
    <property type="match status" value="2"/>
</dbReference>
<dbReference type="InterPro" id="IPR001810">
    <property type="entry name" value="F-box_dom"/>
</dbReference>
<dbReference type="Proteomes" id="UP000748756">
    <property type="component" value="Unassembled WGS sequence"/>
</dbReference>
<dbReference type="EMBL" id="JAAAUQ010000403">
    <property type="protein sequence ID" value="KAF9150575.1"/>
    <property type="molecule type" value="Genomic_DNA"/>
</dbReference>
<evidence type="ECO:0000313" key="3">
    <source>
        <dbReference type="Proteomes" id="UP000748756"/>
    </source>
</evidence>
<name>A0A9P5VAR7_9FUNG</name>
<feature type="domain" description="F-box" evidence="1">
    <location>
        <begin position="488"/>
        <end position="533"/>
    </location>
</feature>
<sequence>MPTSETPLPALLPTRLLFLPEIVEVLAHSLAQPDLFRCIKVCRAWYNLFHPYMYIYINDHLHNWPKILGRLYLPKTTPDDHKDEDWLLDLFTKHGHHIRQLQAHWCVTINALAAAQTCTQLVVLSVAGQSWNKTRSEMVESGIWRPPGLSTPSDEASLKTYEQHLRIRGRWLSLLIRQNSKTLQKLRIDQVGEIEKLDPEVLEGLLRSCERLDRLEISDLEWRDTKQINIPRLVEDVPQIQHFVYRSRRWNRSLLQASMPNLKTLTLETEVPIRAVFQLLKNMPHLQALWMKWSQVDYLYHDALGAILDHAPHRLERLSISWIGFRNDEYLAKNVLPWLPDLVDLATEHIGPALAQLIPTRYRNLRSYNQSNPVTTICPKCPLLHSKVNTLSVLLENCPHLTEFDGIEHRIEADYLLDHPWVCKGLKVLRFQIVGVHRLSEEEDMDYRQGRLFLRINKELVEKEKQAIEKHERLQVQQQRIYDRLAELGTMDQLPTEILTDIGSYFSLKDYLHCIQVSRYWYSVFVPFLWQNIDDSLYAWPRILKTLDSHDTAKPSGQDEKWLLGIFAKYGRHIQHLHLHWKVTIKAASIGNSCSNDDDKNKDIRVACTNLKSLSVADIDDNLTQLQEKARSAQNKITALPPSTTLKALTGPLISPLFENAFKPQLRGIRTEDQQLEDWRLVQQFWLLVQQNHAHLQTLRIDASLDSLVEMNTTGFVDSVVVDHLTNLVDLQYTELRCDTATLLCRLPRLRSLQSQVVITNGVLTGWYASIRCLRAYRSLSLLEIITLLQRLPNLNELALTQIKYEGDEEPVIASIDMTAPSALQSLRISWSSKWDALSLQGLSAWLPHLVDLSIGRMRYDIAMTLGVYYPQLESLTDPLETTKSRGGAIAIHSRVLAVVLSSCINLITLDAQVHMLDMSFHVNEPWECLGLETLRCQVRGITRLTQTEEWIYNDGCDASAVKKAVSYLLMDGHDYEAEEIDPESIMRKQAESVAQQKRAYDRLAGLKNLKSLQLGSRRHRGMSYYPDYLRQDDTLELTMASGLGRLSELKELEVFAFEGTSHRVGKAELEWMADNWPRLRELRGLNDRESEEKLKEYMYQLRPDVVLSDF</sequence>
<dbReference type="InterPro" id="IPR036047">
    <property type="entry name" value="F-box-like_dom_sf"/>
</dbReference>
<evidence type="ECO:0000259" key="1">
    <source>
        <dbReference type="PROSITE" id="PS50181"/>
    </source>
</evidence>
<dbReference type="Gene3D" id="3.80.10.10">
    <property type="entry name" value="Ribonuclease Inhibitor"/>
    <property type="match status" value="2"/>
</dbReference>
<keyword evidence="3" id="KW-1185">Reference proteome</keyword>
<gene>
    <name evidence="2" type="ORF">BG015_007631</name>
</gene>
<accession>A0A9P5VAR7</accession>
<dbReference type="OrthoDB" id="2387796at2759"/>
<dbReference type="PANTHER" id="PTHR16134">
    <property type="entry name" value="F-BOX/TPR REPEAT PROTEIN POF3"/>
    <property type="match status" value="1"/>
</dbReference>
<reference evidence="2" key="1">
    <citation type="journal article" date="2020" name="Fungal Divers.">
        <title>Resolving the Mortierellaceae phylogeny through synthesis of multi-gene phylogenetics and phylogenomics.</title>
        <authorList>
            <person name="Vandepol N."/>
            <person name="Liber J."/>
            <person name="Desiro A."/>
            <person name="Na H."/>
            <person name="Kennedy M."/>
            <person name="Barry K."/>
            <person name="Grigoriev I.V."/>
            <person name="Miller A.N."/>
            <person name="O'Donnell K."/>
            <person name="Stajich J.E."/>
            <person name="Bonito G."/>
        </authorList>
    </citation>
    <scope>NUCLEOTIDE SEQUENCE</scope>
    <source>
        <strain evidence="2">NRRL 6426</strain>
    </source>
</reference>
<dbReference type="PROSITE" id="PS50181">
    <property type="entry name" value="FBOX"/>
    <property type="match status" value="1"/>
</dbReference>
<protein>
    <recommendedName>
        <fullName evidence="1">F-box domain-containing protein</fullName>
    </recommendedName>
</protein>
<dbReference type="SUPFAM" id="SSF81383">
    <property type="entry name" value="F-box domain"/>
    <property type="match status" value="1"/>
</dbReference>
<dbReference type="Gene3D" id="1.20.1280.50">
    <property type="match status" value="1"/>
</dbReference>
<organism evidence="2 3">
    <name type="scientific">Linnemannia schmuckeri</name>
    <dbReference type="NCBI Taxonomy" id="64567"/>
    <lineage>
        <taxon>Eukaryota</taxon>
        <taxon>Fungi</taxon>
        <taxon>Fungi incertae sedis</taxon>
        <taxon>Mucoromycota</taxon>
        <taxon>Mortierellomycotina</taxon>
        <taxon>Mortierellomycetes</taxon>
        <taxon>Mortierellales</taxon>
        <taxon>Mortierellaceae</taxon>
        <taxon>Linnemannia</taxon>
    </lineage>
</organism>
<dbReference type="Pfam" id="PF12937">
    <property type="entry name" value="F-box-like"/>
    <property type="match status" value="1"/>
</dbReference>
<dbReference type="PANTHER" id="PTHR16134:SF119">
    <property type="entry name" value="AT02038P-RELATED"/>
    <property type="match status" value="1"/>
</dbReference>
<proteinExistence type="predicted"/>
<dbReference type="InterPro" id="IPR032675">
    <property type="entry name" value="LRR_dom_sf"/>
</dbReference>